<evidence type="ECO:0000313" key="10">
    <source>
        <dbReference type="Proteomes" id="UP001165444"/>
    </source>
</evidence>
<feature type="transmembrane region" description="Helical" evidence="6">
    <location>
        <begin position="12"/>
        <end position="31"/>
    </location>
</feature>
<evidence type="ECO:0000256" key="2">
    <source>
        <dbReference type="ARBA" id="ARBA00022692"/>
    </source>
</evidence>
<dbReference type="Gene3D" id="2.40.30.170">
    <property type="match status" value="1"/>
</dbReference>
<evidence type="ECO:0000256" key="5">
    <source>
        <dbReference type="SAM" id="Coils"/>
    </source>
</evidence>
<feature type="domain" description="CusB-like beta-barrel" evidence="8">
    <location>
        <begin position="249"/>
        <end position="287"/>
    </location>
</feature>
<dbReference type="Gene3D" id="2.40.50.100">
    <property type="match status" value="1"/>
</dbReference>
<dbReference type="InterPro" id="IPR058792">
    <property type="entry name" value="Beta-barrel_RND_2"/>
</dbReference>
<name>A0ABT0C1V4_9BACT</name>
<keyword evidence="5" id="KW-0175">Coiled coil</keyword>
<evidence type="ECO:0000256" key="6">
    <source>
        <dbReference type="SAM" id="Phobius"/>
    </source>
</evidence>
<dbReference type="InterPro" id="IPR030190">
    <property type="entry name" value="MacA_alpha-hairpin_sf"/>
</dbReference>
<evidence type="ECO:0000313" key="9">
    <source>
        <dbReference type="EMBL" id="MCJ2381004.1"/>
    </source>
</evidence>
<comment type="subcellular location">
    <subcellularLocation>
        <location evidence="1">Membrane</location>
        <topology evidence="1">Single-pass membrane protein</topology>
    </subcellularLocation>
</comment>
<dbReference type="Gene3D" id="6.10.140.1990">
    <property type="match status" value="1"/>
</dbReference>
<protein>
    <submittedName>
        <fullName evidence="9">HlyD family secretion protein</fullName>
    </submittedName>
</protein>
<evidence type="ECO:0000259" key="7">
    <source>
        <dbReference type="Pfam" id="PF25917"/>
    </source>
</evidence>
<evidence type="ECO:0000259" key="8">
    <source>
        <dbReference type="Pfam" id="PF25954"/>
    </source>
</evidence>
<keyword evidence="3 6" id="KW-1133">Transmembrane helix</keyword>
<dbReference type="RefSeq" id="WP_243325351.1">
    <property type="nucleotide sequence ID" value="NZ_JAKZMM010000024.1"/>
</dbReference>
<sequence length="345" mass="39093">MIKNKRRAIPNFFIALVLVAGISWVCGRFVYLNDVEFTDNAQIQQHLTPVSTRVQGFIKKICFEEYQNVKKGDTLVIIEDTEYRLKVAQAEADYQNALAGKSAMFTTINTTQNNILVTDAAIEEQRIRLQNAETDYKRYQELLKGEAVTPQQFDRVKTDFEATKARYEQLLRQKQSTSLIKQEQTQRLEQNESAIKLAEAALNLAKLNLSYTIILATADGVTGRKNIHEGELVQQGQTLVTLVDGTEKWVIANYKETQTTYMRQGQTVKVKVDAIPNVEYEGRIASISDATGSFYSLIPQDNSAGNFVKVEQRIPVRIEFTENNSAENLQRLRAGMNVECYAQSK</sequence>
<gene>
    <name evidence="9" type="ORF">MUN53_10335</name>
</gene>
<dbReference type="PANTHER" id="PTHR30386:SF26">
    <property type="entry name" value="TRANSPORT PROTEIN COMB"/>
    <property type="match status" value="1"/>
</dbReference>
<keyword evidence="2 6" id="KW-0812">Transmembrane</keyword>
<dbReference type="InterPro" id="IPR050739">
    <property type="entry name" value="MFP"/>
</dbReference>
<feature type="coiled-coil region" evidence="5">
    <location>
        <begin position="181"/>
        <end position="208"/>
    </location>
</feature>
<evidence type="ECO:0000256" key="1">
    <source>
        <dbReference type="ARBA" id="ARBA00004167"/>
    </source>
</evidence>
<dbReference type="Proteomes" id="UP001165444">
    <property type="component" value="Unassembled WGS sequence"/>
</dbReference>
<keyword evidence="10" id="KW-1185">Reference proteome</keyword>
<dbReference type="EMBL" id="JAKZMM010000024">
    <property type="protein sequence ID" value="MCJ2381004.1"/>
    <property type="molecule type" value="Genomic_DNA"/>
</dbReference>
<evidence type="ECO:0000256" key="4">
    <source>
        <dbReference type="ARBA" id="ARBA00023136"/>
    </source>
</evidence>
<keyword evidence="4 6" id="KW-0472">Membrane</keyword>
<dbReference type="Pfam" id="PF25917">
    <property type="entry name" value="BSH_RND"/>
    <property type="match status" value="1"/>
</dbReference>
<reference evidence="9 10" key="1">
    <citation type="submission" date="2022-03" db="EMBL/GenBank/DDBJ databases">
        <title>Parabacteroides sp. nov. isolated from swine feces.</title>
        <authorList>
            <person name="Bak J.E."/>
        </authorList>
    </citation>
    <scope>NUCLEOTIDE SEQUENCE [LARGE SCALE GENOMIC DNA]</scope>
    <source>
        <strain evidence="9 10">AGMB00274</strain>
    </source>
</reference>
<dbReference type="SUPFAM" id="SSF111369">
    <property type="entry name" value="HlyD-like secretion proteins"/>
    <property type="match status" value="2"/>
</dbReference>
<evidence type="ECO:0000256" key="3">
    <source>
        <dbReference type="ARBA" id="ARBA00022989"/>
    </source>
</evidence>
<organism evidence="9 10">
    <name type="scientific">Parabacteroides faecalis</name>
    <dbReference type="NCBI Taxonomy" id="2924040"/>
    <lineage>
        <taxon>Bacteria</taxon>
        <taxon>Pseudomonadati</taxon>
        <taxon>Bacteroidota</taxon>
        <taxon>Bacteroidia</taxon>
        <taxon>Bacteroidales</taxon>
        <taxon>Tannerellaceae</taxon>
        <taxon>Parabacteroides</taxon>
    </lineage>
</organism>
<accession>A0ABT0C1V4</accession>
<proteinExistence type="predicted"/>
<comment type="caution">
    <text evidence="9">The sequence shown here is derived from an EMBL/GenBank/DDBJ whole genome shotgun (WGS) entry which is preliminary data.</text>
</comment>
<dbReference type="PANTHER" id="PTHR30386">
    <property type="entry name" value="MEMBRANE FUSION SUBUNIT OF EMRAB-TOLC MULTIDRUG EFFLUX PUMP"/>
    <property type="match status" value="1"/>
</dbReference>
<dbReference type="Pfam" id="PF25954">
    <property type="entry name" value="Beta-barrel_RND_2"/>
    <property type="match status" value="1"/>
</dbReference>
<feature type="domain" description="Multidrug resistance protein MdtA-like barrel-sandwich hybrid" evidence="7">
    <location>
        <begin position="50"/>
        <end position="243"/>
    </location>
</feature>
<dbReference type="InterPro" id="IPR058625">
    <property type="entry name" value="MdtA-like_BSH"/>
</dbReference>